<evidence type="ECO:0000313" key="2">
    <source>
        <dbReference type="EMBL" id="TFL05398.1"/>
    </source>
</evidence>
<dbReference type="AlphaFoldDB" id="A0A5C3QVH5"/>
<dbReference type="EMBL" id="ML178817">
    <property type="protein sequence ID" value="TFL05398.1"/>
    <property type="molecule type" value="Genomic_DNA"/>
</dbReference>
<name>A0A5C3QVH5_9AGAR</name>
<dbReference type="OrthoDB" id="3216537at2759"/>
<accession>A0A5C3QVH5</accession>
<evidence type="ECO:0000313" key="3">
    <source>
        <dbReference type="Proteomes" id="UP000305067"/>
    </source>
</evidence>
<protein>
    <submittedName>
        <fullName evidence="2">Uncharacterized protein</fullName>
    </submittedName>
</protein>
<organism evidence="2 3">
    <name type="scientific">Pterulicium gracile</name>
    <dbReference type="NCBI Taxonomy" id="1884261"/>
    <lineage>
        <taxon>Eukaryota</taxon>
        <taxon>Fungi</taxon>
        <taxon>Dikarya</taxon>
        <taxon>Basidiomycota</taxon>
        <taxon>Agaricomycotina</taxon>
        <taxon>Agaricomycetes</taxon>
        <taxon>Agaricomycetidae</taxon>
        <taxon>Agaricales</taxon>
        <taxon>Pleurotineae</taxon>
        <taxon>Pterulaceae</taxon>
        <taxon>Pterulicium</taxon>
    </lineage>
</organism>
<keyword evidence="3" id="KW-1185">Reference proteome</keyword>
<sequence length="213" mass="23571">MLHNEPLLIKTGDSERWKSCTHRGGNFLVDKNNVPFPPFNRGTEGVLNPLMVHFAAALRFRRLDPDRVGGLDEGAKRALKATEELQSAILWIPEKVGRSASVVEKSRVSVAQNHSALPTSASTTKTVERGTHPSLFELLHADNDEVRATAMERILLRASFLKFHEHTTHLLGAGFLPLPDLEQGETPRRSNSRTPSFASKFESWQAGIAEGDT</sequence>
<reference evidence="2 3" key="1">
    <citation type="journal article" date="2019" name="Nat. Ecol. Evol.">
        <title>Megaphylogeny resolves global patterns of mushroom evolution.</title>
        <authorList>
            <person name="Varga T."/>
            <person name="Krizsan K."/>
            <person name="Foldi C."/>
            <person name="Dima B."/>
            <person name="Sanchez-Garcia M."/>
            <person name="Sanchez-Ramirez S."/>
            <person name="Szollosi G.J."/>
            <person name="Szarkandi J.G."/>
            <person name="Papp V."/>
            <person name="Albert L."/>
            <person name="Andreopoulos W."/>
            <person name="Angelini C."/>
            <person name="Antonin V."/>
            <person name="Barry K.W."/>
            <person name="Bougher N.L."/>
            <person name="Buchanan P."/>
            <person name="Buyck B."/>
            <person name="Bense V."/>
            <person name="Catcheside P."/>
            <person name="Chovatia M."/>
            <person name="Cooper J."/>
            <person name="Damon W."/>
            <person name="Desjardin D."/>
            <person name="Finy P."/>
            <person name="Geml J."/>
            <person name="Haridas S."/>
            <person name="Hughes K."/>
            <person name="Justo A."/>
            <person name="Karasinski D."/>
            <person name="Kautmanova I."/>
            <person name="Kiss B."/>
            <person name="Kocsube S."/>
            <person name="Kotiranta H."/>
            <person name="LaButti K.M."/>
            <person name="Lechner B.E."/>
            <person name="Liimatainen K."/>
            <person name="Lipzen A."/>
            <person name="Lukacs Z."/>
            <person name="Mihaltcheva S."/>
            <person name="Morgado L.N."/>
            <person name="Niskanen T."/>
            <person name="Noordeloos M.E."/>
            <person name="Ohm R.A."/>
            <person name="Ortiz-Santana B."/>
            <person name="Ovrebo C."/>
            <person name="Racz N."/>
            <person name="Riley R."/>
            <person name="Savchenko A."/>
            <person name="Shiryaev A."/>
            <person name="Soop K."/>
            <person name="Spirin V."/>
            <person name="Szebenyi C."/>
            <person name="Tomsovsky M."/>
            <person name="Tulloss R.E."/>
            <person name="Uehling J."/>
            <person name="Grigoriev I.V."/>
            <person name="Vagvolgyi C."/>
            <person name="Papp T."/>
            <person name="Martin F.M."/>
            <person name="Miettinen O."/>
            <person name="Hibbett D.S."/>
            <person name="Nagy L.G."/>
        </authorList>
    </citation>
    <scope>NUCLEOTIDE SEQUENCE [LARGE SCALE GENOMIC DNA]</scope>
    <source>
        <strain evidence="2 3">CBS 309.79</strain>
    </source>
</reference>
<feature type="region of interest" description="Disordered" evidence="1">
    <location>
        <begin position="178"/>
        <end position="213"/>
    </location>
</feature>
<gene>
    <name evidence="2" type="ORF">BDV98DRAFT_561960</name>
</gene>
<evidence type="ECO:0000256" key="1">
    <source>
        <dbReference type="SAM" id="MobiDB-lite"/>
    </source>
</evidence>
<dbReference type="Proteomes" id="UP000305067">
    <property type="component" value="Unassembled WGS sequence"/>
</dbReference>
<proteinExistence type="predicted"/>